<accession>A0A2T4C5Y0</accession>
<protein>
    <submittedName>
        <fullName evidence="1">Uncharacterized protein</fullName>
    </submittedName>
</protein>
<gene>
    <name evidence="1" type="ORF">M440DRAFT_1391464</name>
</gene>
<name>A0A2T4C5Y0_TRILO</name>
<sequence>MSCQLTPLKLLLLSVHRDLTLPKSRGVVMAFPHELEVIPKRFIDYVRADNIQHNPSIEHGRDVAIATPSNSSKANTTCNHQISNKISSETCMSSTGIVNEPQCRRN</sequence>
<reference evidence="1 2" key="1">
    <citation type="submission" date="2016-07" db="EMBL/GenBank/DDBJ databases">
        <title>Multiple horizontal gene transfer events from other fungi enriched the ability of initially mycotrophic Trichoderma (Ascomycota) to feed on dead plant biomass.</title>
        <authorList>
            <consortium name="DOE Joint Genome Institute"/>
            <person name="Aerts A."/>
            <person name="Atanasova L."/>
            <person name="Chenthamara K."/>
            <person name="Zhang J."/>
            <person name="Grujic M."/>
            <person name="Henrissat B."/>
            <person name="Kuo A."/>
            <person name="Salamov A."/>
            <person name="Lipzen A."/>
            <person name="Labutti K."/>
            <person name="Barry K."/>
            <person name="Miao Y."/>
            <person name="Rahimi M.J."/>
            <person name="Shen Q."/>
            <person name="Grigoriev I.V."/>
            <person name="Kubicek C.P."/>
            <person name="Druzhinina I.S."/>
        </authorList>
    </citation>
    <scope>NUCLEOTIDE SEQUENCE [LARGE SCALE GENOMIC DNA]</scope>
    <source>
        <strain evidence="1 2">ATCC 18648</strain>
    </source>
</reference>
<keyword evidence="2" id="KW-1185">Reference proteome</keyword>
<dbReference type="AlphaFoldDB" id="A0A2T4C5Y0"/>
<evidence type="ECO:0000313" key="2">
    <source>
        <dbReference type="Proteomes" id="UP000240760"/>
    </source>
</evidence>
<evidence type="ECO:0000313" key="1">
    <source>
        <dbReference type="EMBL" id="PTB76955.1"/>
    </source>
</evidence>
<dbReference type="Proteomes" id="UP000240760">
    <property type="component" value="Unassembled WGS sequence"/>
</dbReference>
<proteinExistence type="predicted"/>
<organism evidence="1 2">
    <name type="scientific">Trichoderma longibrachiatum ATCC 18648</name>
    <dbReference type="NCBI Taxonomy" id="983965"/>
    <lineage>
        <taxon>Eukaryota</taxon>
        <taxon>Fungi</taxon>
        <taxon>Dikarya</taxon>
        <taxon>Ascomycota</taxon>
        <taxon>Pezizomycotina</taxon>
        <taxon>Sordariomycetes</taxon>
        <taxon>Hypocreomycetidae</taxon>
        <taxon>Hypocreales</taxon>
        <taxon>Hypocreaceae</taxon>
        <taxon>Trichoderma</taxon>
    </lineage>
</organism>
<dbReference type="EMBL" id="KZ679131">
    <property type="protein sequence ID" value="PTB76955.1"/>
    <property type="molecule type" value="Genomic_DNA"/>
</dbReference>